<organism evidence="2 3">
    <name type="scientific">Paenibacillus athensensis</name>
    <dbReference type="NCBI Taxonomy" id="1967502"/>
    <lineage>
        <taxon>Bacteria</taxon>
        <taxon>Bacillati</taxon>
        <taxon>Bacillota</taxon>
        <taxon>Bacilli</taxon>
        <taxon>Bacillales</taxon>
        <taxon>Paenibacillaceae</taxon>
        <taxon>Paenibacillus</taxon>
    </lineage>
</organism>
<comment type="caution">
    <text evidence="2">The sequence shown here is derived from an EMBL/GenBank/DDBJ whole genome shotgun (WGS) entry which is preliminary data.</text>
</comment>
<feature type="region of interest" description="Disordered" evidence="1">
    <location>
        <begin position="217"/>
        <end position="353"/>
    </location>
</feature>
<feature type="region of interest" description="Disordered" evidence="1">
    <location>
        <begin position="34"/>
        <end position="58"/>
    </location>
</feature>
<keyword evidence="3" id="KW-1185">Reference proteome</keyword>
<feature type="compositionally biased region" description="Low complexity" evidence="1">
    <location>
        <begin position="259"/>
        <end position="281"/>
    </location>
</feature>
<reference evidence="2 3" key="1">
    <citation type="submission" date="2017-03" db="EMBL/GenBank/DDBJ databases">
        <title>Isolation of Levoglucosan Utilizing Bacteria.</title>
        <authorList>
            <person name="Arya A.S."/>
        </authorList>
    </citation>
    <scope>NUCLEOTIDE SEQUENCE [LARGE SCALE GENOMIC DNA]</scope>
    <source>
        <strain evidence="2 3">MEC069</strain>
    </source>
</reference>
<dbReference type="AlphaFoldDB" id="A0A4Y8Q5A1"/>
<feature type="region of interest" description="Disordered" evidence="1">
    <location>
        <begin position="377"/>
        <end position="416"/>
    </location>
</feature>
<evidence type="ECO:0000313" key="3">
    <source>
        <dbReference type="Proteomes" id="UP000298246"/>
    </source>
</evidence>
<feature type="compositionally biased region" description="Polar residues" evidence="1">
    <location>
        <begin position="340"/>
        <end position="353"/>
    </location>
</feature>
<evidence type="ECO:0000313" key="2">
    <source>
        <dbReference type="EMBL" id="TFE89274.1"/>
    </source>
</evidence>
<accession>A0A4Y8Q5A1</accession>
<evidence type="ECO:0000256" key="1">
    <source>
        <dbReference type="SAM" id="MobiDB-lite"/>
    </source>
</evidence>
<feature type="compositionally biased region" description="Acidic residues" evidence="1">
    <location>
        <begin position="220"/>
        <end position="231"/>
    </location>
</feature>
<proteinExistence type="predicted"/>
<dbReference type="RefSeq" id="WP_134751299.1">
    <property type="nucleotide sequence ID" value="NZ_MYFO02000005.1"/>
</dbReference>
<name>A0A4Y8Q5A1_9BACL</name>
<dbReference type="Proteomes" id="UP000298246">
    <property type="component" value="Unassembled WGS sequence"/>
</dbReference>
<sequence>MNSEDFVTPAELKALLSRDGEWLIRAKAVFTSGGNKLEQDREETATEQPSASGEGAQQIRELQEQVAALRARVDWLEQQLAGMPQAGVAGKNAAEVGACSAAEEAAAAVSCLVDEPLTLLAEVTQTCAADQAACEESGLERVGAAEDEEDAAAFAEEYEPDVPHHWVAEAFEEREAHTVGEWLEEASVWAELHSGWITRRELEEQEAAGAVETMAVQAETADESEQDESGQEETGRAGAFDGSSFEEQAGQPESTWGLESEQSTEQPESASEQSAEQPEAAWELASELTAEQPESALALESELSAEQSESTWELSSEQAAEQPSEPAATPLSEDALAGNGASTSVRPYSSPTLQSEWATVAAAPLAPPAIPEPLAVTLAPFGSESPSQPRQRPIPPVDRSTIALPPMRPASSAPPLARIEHTATAIGYTRTEKHSKQKKSFFKRLFS</sequence>
<gene>
    <name evidence="2" type="ORF">B5M42_07370</name>
</gene>
<feature type="compositionally biased region" description="Low complexity" evidence="1">
    <location>
        <begin position="294"/>
        <end position="328"/>
    </location>
</feature>
<dbReference type="EMBL" id="MYFO01000007">
    <property type="protein sequence ID" value="TFE89274.1"/>
    <property type="molecule type" value="Genomic_DNA"/>
</dbReference>
<protein>
    <submittedName>
        <fullName evidence="2">Uncharacterized protein</fullName>
    </submittedName>
</protein>